<dbReference type="Pfam" id="PF01358">
    <property type="entry name" value="PARP_regulatory"/>
    <property type="match status" value="1"/>
</dbReference>
<dbReference type="GO" id="GO:0003746">
    <property type="term" value="F:translation elongation factor activity"/>
    <property type="evidence" value="ECO:0007669"/>
    <property type="project" value="UniProtKB-KW"/>
</dbReference>
<feature type="region of interest" description="Disordered" evidence="8">
    <location>
        <begin position="461"/>
        <end position="499"/>
    </location>
</feature>
<evidence type="ECO:0000256" key="3">
    <source>
        <dbReference type="ARBA" id="ARBA00015701"/>
    </source>
</evidence>
<proteinExistence type="predicted"/>
<gene>
    <name evidence="9" type="ORF">LdCL_350039300</name>
</gene>
<evidence type="ECO:0000256" key="1">
    <source>
        <dbReference type="ARBA" id="ARBA00004328"/>
    </source>
</evidence>
<keyword evidence="5" id="KW-0648">Protein biosynthesis</keyword>
<dbReference type="OrthoDB" id="270189at2759"/>
<dbReference type="AlphaFoldDB" id="A0A3S7X9K6"/>
<evidence type="ECO:0000256" key="5">
    <source>
        <dbReference type="ARBA" id="ARBA00022917"/>
    </source>
</evidence>
<evidence type="ECO:0000313" key="10">
    <source>
        <dbReference type="Proteomes" id="UP000274082"/>
    </source>
</evidence>
<dbReference type="PROSITE" id="PS51612">
    <property type="entry name" value="SAM_MT_2O_PK"/>
    <property type="match status" value="1"/>
</dbReference>
<comment type="subunit">
    <text evidence="7">Interacts with poly(A) polymerase catalytic subunit OPG063. Interacts with OPG109 and OPG123; these interactions might help linking transcription to capping and polyadenylation.</text>
</comment>
<sequence>MGSGYLKRKRQRQELLNDFYSALSSSSFDTTGDQFSKLVTRTVYHYPSSLPFPVLLDDDFPAEPYRSRNKDIKSAIHWGQRKLLLSEIQLLSMYCRPEISYHIVYAGAAPGTHLAFLDEMFSCRHTWELIDPGQFDRAVLEPRANFRLRNEFFTNATAYGINARRLTEVLPALGFVYQNAAVDSVQTDKKAIHEQLQGIVGTLDVARGTEDIPAMYEAPLSLPKGLELLSQVALERNKPLLFISDIRSGSVALPNFEDHVAENMRAQECWTNILHGEHSMLKFRLPYTSKSTKFGGQGAVRETRLIREDGTVPYLRGDLLLPIWTRPTSTEGRLVVPQGAFQKDYNVAHVEDQFFFFNSRVREQVHFNHLVVHDGELDHHYDAAAEVHCLLTYLRFIRPELKTAKTGELRKEVLRVAHSITAHLGITFEDAIRRRDALMINHAKKSQNKAVEGHKDDAYGDEEVEEQEAKSAASKVRAGSNQSAAAADGAAAGTTAPVPLSEWEQTTRLMVRLSNYDRNRSVWSRNVREEEHSKTSGLWVTTKMPQA</sequence>
<dbReference type="CDD" id="cd20760">
    <property type="entry name" value="capping_2-OMTase_Mimiviridae"/>
    <property type="match status" value="1"/>
</dbReference>
<evidence type="ECO:0000256" key="7">
    <source>
        <dbReference type="ARBA" id="ARBA00046511"/>
    </source>
</evidence>
<keyword evidence="4" id="KW-0251">Elongation factor</keyword>
<dbReference type="VEuPathDB" id="TriTrypDB:LDHU3_35.4510"/>
<protein>
    <recommendedName>
        <fullName evidence="3">Cap-specific mRNA (nucleoside-2'-O-)-methyltransferase</fullName>
        <ecNumber evidence="2">2.1.1.57</ecNumber>
    </recommendedName>
</protein>
<feature type="compositionally biased region" description="Low complexity" evidence="8">
    <location>
        <begin position="484"/>
        <end position="496"/>
    </location>
</feature>
<dbReference type="Proteomes" id="UP000274082">
    <property type="component" value="Chromosome 35"/>
</dbReference>
<dbReference type="GO" id="GO:0004483">
    <property type="term" value="F:methyltransferase cap1 activity"/>
    <property type="evidence" value="ECO:0007669"/>
    <property type="project" value="UniProtKB-EC"/>
</dbReference>
<dbReference type="VEuPathDB" id="TriTrypDB:LdBPK_353430.1"/>
<dbReference type="VEuPathDB" id="TriTrypDB:LdCL_350039300"/>
<name>A0A3S7X9K6_LEIDO</name>
<evidence type="ECO:0000313" key="9">
    <source>
        <dbReference type="EMBL" id="AYU83143.1"/>
    </source>
</evidence>
<dbReference type="SUPFAM" id="SSF53335">
    <property type="entry name" value="S-adenosyl-L-methionine-dependent methyltransferases"/>
    <property type="match status" value="1"/>
</dbReference>
<reference evidence="9 10" key="1">
    <citation type="journal article" date="2018" name="Sci. Rep.">
        <title>A complete Leishmania donovani reference genome identifies novel genetic variations associated with virulence.</title>
        <authorList>
            <person name="Lypaczewski P."/>
            <person name="Hoshizaki J."/>
            <person name="Zhang W.-W."/>
            <person name="McCall L.-I."/>
            <person name="Torcivia-Rodriguez J."/>
            <person name="Simonyan V."/>
            <person name="Kaur A."/>
            <person name="Dewar K."/>
            <person name="Matlashewski G."/>
        </authorList>
    </citation>
    <scope>NUCLEOTIDE SEQUENCE [LARGE SCALE GENOMIC DNA]</scope>
    <source>
        <strain evidence="9 10">LdCL</strain>
    </source>
</reference>
<keyword evidence="10" id="KW-1185">Reference proteome</keyword>
<dbReference type="EC" id="2.1.1.57" evidence="2"/>
<comment type="function">
    <text evidence="6">Displays methyltransferase, positive regulation of the poly(A) polymerase and transcription elongation activities. Involved in the modification of both mRNA ends and in intermediate and late gene positive transcription elongation. At the mRNAs 5' end, methylates the ribose 2' OH group of the first transcribed nucleotide, thereby producing a 2'-O-methylpurine cap. At the 3' end, functions as a processivity factor which stimulates the activity of the viral poly(A) polymerase OPG063 that creates mRNA's poly(A) tail. In the presence of OPG102, OPG063 does not dissociate from the RNA allowing tail elongation to around 250 adenylates.</text>
</comment>
<evidence type="ECO:0000256" key="8">
    <source>
        <dbReference type="SAM" id="MobiDB-lite"/>
    </source>
</evidence>
<comment type="subcellular location">
    <subcellularLocation>
        <location evidence="1">Virion</location>
    </subcellularLocation>
</comment>
<dbReference type="Gene3D" id="3.40.50.150">
    <property type="entry name" value="Vaccinia Virus protein VP39"/>
    <property type="match status" value="2"/>
</dbReference>
<evidence type="ECO:0000256" key="6">
    <source>
        <dbReference type="ARBA" id="ARBA00034661"/>
    </source>
</evidence>
<dbReference type="EMBL" id="CP029534">
    <property type="protein sequence ID" value="AYU83143.1"/>
    <property type="molecule type" value="Genomic_DNA"/>
</dbReference>
<dbReference type="InterPro" id="IPR029063">
    <property type="entry name" value="SAM-dependent_MTases_sf"/>
</dbReference>
<organism evidence="9 10">
    <name type="scientific">Leishmania donovani</name>
    <dbReference type="NCBI Taxonomy" id="5661"/>
    <lineage>
        <taxon>Eukaryota</taxon>
        <taxon>Discoba</taxon>
        <taxon>Euglenozoa</taxon>
        <taxon>Kinetoplastea</taxon>
        <taxon>Metakinetoplastina</taxon>
        <taxon>Trypanosomatida</taxon>
        <taxon>Trypanosomatidae</taxon>
        <taxon>Leishmaniinae</taxon>
        <taxon>Leishmania</taxon>
    </lineage>
</organism>
<evidence type="ECO:0000256" key="4">
    <source>
        <dbReference type="ARBA" id="ARBA00022768"/>
    </source>
</evidence>
<dbReference type="GO" id="GO:0006370">
    <property type="term" value="P:7-methylguanosine mRNA capping"/>
    <property type="evidence" value="ECO:0007669"/>
    <property type="project" value="InterPro"/>
</dbReference>
<dbReference type="InterPro" id="IPR000176">
    <property type="entry name" value="mRNA_MeTrfase-like"/>
</dbReference>
<accession>A0A3S7X9K6</accession>
<evidence type="ECO:0000256" key="2">
    <source>
        <dbReference type="ARBA" id="ARBA00011923"/>
    </source>
</evidence>
<dbReference type="InterPro" id="IPR025804">
    <property type="entry name" value="Pox/kineto_cap_MeTfrase"/>
</dbReference>